<dbReference type="STRING" id="909663.GCA_000512235_01752"/>
<dbReference type="Pfam" id="PF05552">
    <property type="entry name" value="MS_channel_1st_1"/>
    <property type="match status" value="1"/>
</dbReference>
<feature type="transmembrane region" description="Helical" evidence="1">
    <location>
        <begin position="113"/>
        <end position="136"/>
    </location>
</feature>
<sequence>MVDFFKDMMLDLYDNFTEVFLSIIGMVVVLIVGFIISWFIKKLLARLLILFRFDKWANEVGIIGFLQKGGVKTLPSLVLSKIVYWIFIVVFFSFGLNFIGISQFSEYASRISAALPLIVVSIIIIIIGIILSNFIGRVIYLACENANLKYGDPIAKGVRIFLFVITFGIVFEVIGVGNTIITISFLIIFGGIIMTLSLALGIGLSNVVGELIKERLKASLEKKKE</sequence>
<evidence type="ECO:0000313" key="3">
    <source>
        <dbReference type="Proteomes" id="UP000777265"/>
    </source>
</evidence>
<gene>
    <name evidence="2" type="ORF">GXY80_08660</name>
</gene>
<name>A0A351U0D8_9BACT</name>
<comment type="caution">
    <text evidence="2">The sequence shown here is derived from an EMBL/GenBank/DDBJ whole genome shotgun (WGS) entry which is preliminary data.</text>
</comment>
<feature type="transmembrane region" description="Helical" evidence="1">
    <location>
        <begin position="157"/>
        <end position="177"/>
    </location>
</feature>
<keyword evidence="1" id="KW-0472">Membrane</keyword>
<keyword evidence="1" id="KW-1133">Transmembrane helix</keyword>
<reference evidence="2" key="1">
    <citation type="journal article" date="2020" name="Biotechnol. Biofuels">
        <title>New insights from the biogas microbiome by comprehensive genome-resolved metagenomics of nearly 1600 species originating from multiple anaerobic digesters.</title>
        <authorList>
            <person name="Campanaro S."/>
            <person name="Treu L."/>
            <person name="Rodriguez-R L.M."/>
            <person name="Kovalovszki A."/>
            <person name="Ziels R.M."/>
            <person name="Maus I."/>
            <person name="Zhu X."/>
            <person name="Kougias P.G."/>
            <person name="Basile A."/>
            <person name="Luo G."/>
            <person name="Schluter A."/>
            <person name="Konstantinidis K.T."/>
            <person name="Angelidaki I."/>
        </authorList>
    </citation>
    <scope>NUCLEOTIDE SEQUENCE</scope>
    <source>
        <strain evidence="2">AS06rmzACSIP_7</strain>
    </source>
</reference>
<feature type="transmembrane region" description="Helical" evidence="1">
    <location>
        <begin position="82"/>
        <end position="101"/>
    </location>
</feature>
<keyword evidence="1" id="KW-0812">Transmembrane</keyword>
<accession>A0A351U0D8</accession>
<dbReference type="AlphaFoldDB" id="A0A351U0D8"/>
<evidence type="ECO:0000256" key="1">
    <source>
        <dbReference type="SAM" id="Phobius"/>
    </source>
</evidence>
<dbReference type="Proteomes" id="UP000777265">
    <property type="component" value="Unassembled WGS sequence"/>
</dbReference>
<evidence type="ECO:0000313" key="2">
    <source>
        <dbReference type="EMBL" id="NLW35534.1"/>
    </source>
</evidence>
<evidence type="ECO:0008006" key="4">
    <source>
        <dbReference type="Google" id="ProtNLM"/>
    </source>
</evidence>
<dbReference type="InterPro" id="IPR008910">
    <property type="entry name" value="MSC_TM_helix"/>
</dbReference>
<feature type="transmembrane region" description="Helical" evidence="1">
    <location>
        <begin position="183"/>
        <end position="208"/>
    </location>
</feature>
<protein>
    <recommendedName>
        <fullName evidence="4">CmpX protein</fullName>
    </recommendedName>
</protein>
<reference evidence="2" key="2">
    <citation type="submission" date="2020-01" db="EMBL/GenBank/DDBJ databases">
        <authorList>
            <person name="Campanaro S."/>
        </authorList>
    </citation>
    <scope>NUCLEOTIDE SEQUENCE</scope>
    <source>
        <strain evidence="2">AS06rmzACSIP_7</strain>
    </source>
</reference>
<organism evidence="2 3">
    <name type="scientific">Syntrophorhabdus aromaticivorans</name>
    <dbReference type="NCBI Taxonomy" id="328301"/>
    <lineage>
        <taxon>Bacteria</taxon>
        <taxon>Pseudomonadati</taxon>
        <taxon>Thermodesulfobacteriota</taxon>
        <taxon>Syntrophorhabdia</taxon>
        <taxon>Syntrophorhabdales</taxon>
        <taxon>Syntrophorhabdaceae</taxon>
        <taxon>Syntrophorhabdus</taxon>
    </lineage>
</organism>
<proteinExistence type="predicted"/>
<dbReference type="EMBL" id="JAAYEE010000140">
    <property type="protein sequence ID" value="NLW35534.1"/>
    <property type="molecule type" value="Genomic_DNA"/>
</dbReference>
<feature type="transmembrane region" description="Helical" evidence="1">
    <location>
        <begin position="20"/>
        <end position="40"/>
    </location>
</feature>